<dbReference type="InterPro" id="IPR002509">
    <property type="entry name" value="NODB_dom"/>
</dbReference>
<comment type="caution">
    <text evidence="4">The sequence shown here is derived from an EMBL/GenBank/DDBJ whole genome shotgun (WGS) entry which is preliminary data.</text>
</comment>
<dbReference type="SUPFAM" id="SSF88713">
    <property type="entry name" value="Glycoside hydrolase/deacetylase"/>
    <property type="match status" value="1"/>
</dbReference>
<evidence type="ECO:0000313" key="4">
    <source>
        <dbReference type="EMBL" id="MBD3586618.1"/>
    </source>
</evidence>
<protein>
    <submittedName>
        <fullName evidence="4">Polysaccharide deacetylase family protein</fullName>
    </submittedName>
</protein>
<reference evidence="4 5" key="1">
    <citation type="submission" date="2020-04" db="EMBL/GenBank/DDBJ databases">
        <title>Salinimonas sp. HHU 13199.</title>
        <authorList>
            <person name="Cui X."/>
            <person name="Zhang D."/>
        </authorList>
    </citation>
    <scope>NUCLEOTIDE SEQUENCE [LARGE SCALE GENOMIC DNA]</scope>
    <source>
        <strain evidence="4 5">HHU 13199</strain>
    </source>
</reference>
<dbReference type="EMBL" id="JABBXD010000007">
    <property type="protein sequence ID" value="MBD3586618.1"/>
    <property type="molecule type" value="Genomic_DNA"/>
</dbReference>
<evidence type="ECO:0000259" key="3">
    <source>
        <dbReference type="PROSITE" id="PS51677"/>
    </source>
</evidence>
<comment type="subcellular location">
    <subcellularLocation>
        <location evidence="1">Secreted</location>
    </subcellularLocation>
</comment>
<feature type="domain" description="NodB homology" evidence="3">
    <location>
        <begin position="84"/>
        <end position="333"/>
    </location>
</feature>
<name>A0ABR8LMP4_9ALTE</name>
<gene>
    <name evidence="4" type="ORF">HHX48_12795</name>
</gene>
<evidence type="ECO:0000313" key="5">
    <source>
        <dbReference type="Proteomes" id="UP000624419"/>
    </source>
</evidence>
<keyword evidence="5" id="KW-1185">Reference proteome</keyword>
<accession>A0ABR8LMP4</accession>
<dbReference type="Proteomes" id="UP000624419">
    <property type="component" value="Unassembled WGS sequence"/>
</dbReference>
<dbReference type="Gene3D" id="3.20.20.370">
    <property type="entry name" value="Glycoside hydrolase/deacetylase"/>
    <property type="match status" value="1"/>
</dbReference>
<dbReference type="PROSITE" id="PS51677">
    <property type="entry name" value="NODB"/>
    <property type="match status" value="1"/>
</dbReference>
<evidence type="ECO:0000256" key="2">
    <source>
        <dbReference type="ARBA" id="ARBA00022729"/>
    </source>
</evidence>
<dbReference type="InterPro" id="IPR011330">
    <property type="entry name" value="Glyco_hydro/deAcase_b/a-brl"/>
</dbReference>
<organism evidence="4 5">
    <name type="scientific">Salinimonas profundi</name>
    <dbReference type="NCBI Taxonomy" id="2729140"/>
    <lineage>
        <taxon>Bacteria</taxon>
        <taxon>Pseudomonadati</taxon>
        <taxon>Pseudomonadota</taxon>
        <taxon>Gammaproteobacteria</taxon>
        <taxon>Alteromonadales</taxon>
        <taxon>Alteromonadaceae</taxon>
        <taxon>Alteromonas/Salinimonas group</taxon>
        <taxon>Salinimonas</taxon>
    </lineage>
</organism>
<proteinExistence type="predicted"/>
<evidence type="ECO:0000256" key="1">
    <source>
        <dbReference type="ARBA" id="ARBA00004613"/>
    </source>
</evidence>
<sequence length="333" mass="37702">MRSWTSSLIHSLFLSKGLNWLLNKALSQHVCIFTLHRPVGPHGLNGVDLTMLEGFLRLLRRHGCEFISIDTLFSKRHHLNPSKNYVCFTVDDGYRDQAETLIPILLKYDAHPTLFVITDLIDKQILPWDAQIATTIRATDHDSLDAGALGVPGERILSLKDKRHARRYLSLHAKRLERNARLAFVSTLKETLCGEQDIDTRHFEPTDWERLRELQKQGLTVGSHTCSHSPLSTLSREDIQQELTDSLSVLQKNIDSPSQLFCYPVGMQEDFDERATEIVKDNGFIGALTSEPGYFVLDAVNKSPFTVPRLSLPATTNTAVRYASWIEKLRAGQ</sequence>
<dbReference type="Pfam" id="PF01522">
    <property type="entry name" value="Polysacc_deac_1"/>
    <property type="match status" value="2"/>
</dbReference>
<dbReference type="InterPro" id="IPR051398">
    <property type="entry name" value="Polysacch_Deacetylase"/>
</dbReference>
<dbReference type="PANTHER" id="PTHR34216">
    <property type="match status" value="1"/>
</dbReference>
<keyword evidence="2" id="KW-0732">Signal</keyword>
<dbReference type="PANTHER" id="PTHR34216:SF3">
    <property type="entry name" value="POLY-BETA-1,6-N-ACETYL-D-GLUCOSAMINE N-DEACETYLASE"/>
    <property type="match status" value="1"/>
</dbReference>
<dbReference type="RefSeq" id="WP_191025707.1">
    <property type="nucleotide sequence ID" value="NZ_JABBXD010000007.1"/>
</dbReference>
<dbReference type="CDD" id="cd10918">
    <property type="entry name" value="CE4_NodB_like_5s_6s"/>
    <property type="match status" value="1"/>
</dbReference>